<dbReference type="Gene3D" id="1.10.510.10">
    <property type="entry name" value="Transferase(Phosphotransferase) domain 1"/>
    <property type="match status" value="2"/>
</dbReference>
<evidence type="ECO:0000256" key="7">
    <source>
        <dbReference type="ARBA" id="ARBA00023193"/>
    </source>
</evidence>
<dbReference type="GO" id="GO:0000077">
    <property type="term" value="P:DNA damage checkpoint signaling"/>
    <property type="evidence" value="ECO:0007669"/>
    <property type="project" value="EnsemblFungi"/>
</dbReference>
<evidence type="ECO:0000256" key="1">
    <source>
        <dbReference type="ARBA" id="ARBA00012513"/>
    </source>
</evidence>
<keyword evidence="7" id="KW-0652">Protein synthesis inhibitor</keyword>
<dbReference type="STRING" id="619300.G3AV40"/>
<dbReference type="KEGG" id="spaa:SPAPADRAFT_57569"/>
<dbReference type="PANTHER" id="PTHR11042:SF160">
    <property type="entry name" value="EUKARYOTIC TRANSLATION INITIATION FACTOR 2-ALPHA KINASE 1"/>
    <property type="match status" value="1"/>
</dbReference>
<dbReference type="Gene3D" id="3.40.50.800">
    <property type="entry name" value="Anticodon-binding domain"/>
    <property type="match status" value="1"/>
</dbReference>
<dbReference type="GO" id="GO:0071264">
    <property type="term" value="P:positive regulation of translational initiation in response to starvation"/>
    <property type="evidence" value="ECO:0007669"/>
    <property type="project" value="EnsemblFungi"/>
</dbReference>
<dbReference type="CDD" id="cd23823">
    <property type="entry name" value="RWD_GCN2"/>
    <property type="match status" value="1"/>
</dbReference>
<evidence type="ECO:0000259" key="16">
    <source>
        <dbReference type="PROSITE" id="PS50908"/>
    </source>
</evidence>
<dbReference type="InterPro" id="IPR016135">
    <property type="entry name" value="UBQ-conjugating_enzyme/RWD"/>
</dbReference>
<evidence type="ECO:0000256" key="12">
    <source>
        <dbReference type="PIRSR" id="PIRSR000660-2"/>
    </source>
</evidence>
<dbReference type="PROSITE" id="PS50011">
    <property type="entry name" value="PROTEIN_KINASE_DOM"/>
    <property type="match status" value="2"/>
</dbReference>
<dbReference type="EC" id="2.7.11.1" evidence="1"/>
<evidence type="ECO:0000259" key="15">
    <source>
        <dbReference type="PROSITE" id="PS50011"/>
    </source>
</evidence>
<evidence type="ECO:0000313" key="18">
    <source>
        <dbReference type="Proteomes" id="UP000000709"/>
    </source>
</evidence>
<dbReference type="InterPro" id="IPR000719">
    <property type="entry name" value="Prot_kinase_dom"/>
</dbReference>
<feature type="domain" description="RWD" evidence="16">
    <location>
        <begin position="18"/>
        <end position="130"/>
    </location>
</feature>
<dbReference type="GO" id="GO:0140469">
    <property type="term" value="P:GCN2-mediated signaling"/>
    <property type="evidence" value="ECO:0007669"/>
    <property type="project" value="EnsemblFungi"/>
</dbReference>
<comment type="catalytic activity">
    <reaction evidence="10">
        <text>L-seryl-[protein] + ATP = O-phospho-L-seryl-[protein] + ADP + H(+)</text>
        <dbReference type="Rhea" id="RHEA:17989"/>
        <dbReference type="Rhea" id="RHEA-COMP:9863"/>
        <dbReference type="Rhea" id="RHEA-COMP:11604"/>
        <dbReference type="ChEBI" id="CHEBI:15378"/>
        <dbReference type="ChEBI" id="CHEBI:29999"/>
        <dbReference type="ChEBI" id="CHEBI:30616"/>
        <dbReference type="ChEBI" id="CHEBI:83421"/>
        <dbReference type="ChEBI" id="CHEBI:456216"/>
        <dbReference type="EC" id="2.7.11.1"/>
    </reaction>
    <physiologicalReaction direction="left-to-right" evidence="10">
        <dbReference type="Rhea" id="RHEA:17990"/>
    </physiologicalReaction>
</comment>
<dbReference type="PROSITE" id="PS00108">
    <property type="entry name" value="PROTEIN_KINASE_ST"/>
    <property type="match status" value="1"/>
</dbReference>
<dbReference type="GO" id="GO:0043023">
    <property type="term" value="F:ribosomal large subunit binding"/>
    <property type="evidence" value="ECO:0007669"/>
    <property type="project" value="EnsemblFungi"/>
</dbReference>
<dbReference type="Gene3D" id="3.30.930.10">
    <property type="entry name" value="Bira Bifunctional Protein, Domain 2"/>
    <property type="match status" value="1"/>
</dbReference>
<gene>
    <name evidence="17" type="primary">GCN2</name>
    <name evidence="17" type="ORF">SPAPADRAFT_57569</name>
</gene>
<evidence type="ECO:0000256" key="11">
    <source>
        <dbReference type="PIRSR" id="PIRSR000660-1"/>
    </source>
</evidence>
<feature type="region of interest" description="Disordered" evidence="14">
    <location>
        <begin position="655"/>
        <end position="685"/>
    </location>
</feature>
<dbReference type="SMART" id="SM00591">
    <property type="entry name" value="RWD"/>
    <property type="match status" value="1"/>
</dbReference>
<dbReference type="InterPro" id="IPR041715">
    <property type="entry name" value="HisRS-like_core"/>
</dbReference>
<protein>
    <recommendedName>
        <fullName evidence="1">non-specific serine/threonine protein kinase</fullName>
        <ecNumber evidence="1">2.7.11.1</ecNumber>
    </recommendedName>
</protein>
<feature type="region of interest" description="Disordered" evidence="14">
    <location>
        <begin position="532"/>
        <end position="582"/>
    </location>
</feature>
<dbReference type="InterPro" id="IPR017441">
    <property type="entry name" value="Protein_kinase_ATP_BS"/>
</dbReference>
<feature type="active site" description="Proton acceptor" evidence="11">
    <location>
        <position position="805"/>
    </location>
</feature>
<keyword evidence="18" id="KW-1185">Reference proteome</keyword>
<dbReference type="RefSeq" id="XP_007377880.1">
    <property type="nucleotide sequence ID" value="XM_007377818.1"/>
</dbReference>
<dbReference type="Pfam" id="PF00069">
    <property type="entry name" value="Pkinase"/>
    <property type="match status" value="3"/>
</dbReference>
<dbReference type="SUPFAM" id="SSF56112">
    <property type="entry name" value="Protein kinase-like (PK-like)"/>
    <property type="match status" value="2"/>
</dbReference>
<dbReference type="InterPro" id="IPR016255">
    <property type="entry name" value="Gcn2"/>
</dbReference>
<evidence type="ECO:0000256" key="6">
    <source>
        <dbReference type="ARBA" id="ARBA00022840"/>
    </source>
</evidence>
<feature type="region of interest" description="Disordered" evidence="14">
    <location>
        <begin position="1442"/>
        <end position="1476"/>
    </location>
</feature>
<dbReference type="InterPro" id="IPR006575">
    <property type="entry name" value="RWD_dom"/>
</dbReference>
<dbReference type="GO" id="GO:0015934">
    <property type="term" value="C:large ribosomal subunit"/>
    <property type="evidence" value="ECO:0007669"/>
    <property type="project" value="EnsemblFungi"/>
</dbReference>
<dbReference type="InterPro" id="IPR011009">
    <property type="entry name" value="Kinase-like_dom_sf"/>
</dbReference>
<sequence>MSTDQSTLTDDLIHRQQDELQSIASIYGDIFEDITPTGLVWNKKPSPHFKIHLTSSEDPNCPVLEVTLDIEFTQTYPLSPPLVKLINPVNLLKASLTKLENKVQELIKEYPEQEVSFTIISEVKFLLDEIQGTTEKVLSLEEEREQRLKQERQALEQEENRKKQERDRARVERSKVVNEQIMKIKVEEATPVPEQPEQEHDDIDPSLDISDSFTFDNTIEVKHPGWRTTIKFKTIYGFIHYVKPGIFTPPIATQYIVKPYLNKQLQAKLNAKQIDITYLFTSIELTNAYWCTDKGKHEIQNLERELQLITALNHTNILKLVAFQITKTKAHTWKLVLLNEFSISADSLADILPTAQFINWALARTWLIQILPPLEYLHTAGFAHKMVCPLTVAVFPKNLKLCHPSYGSRILQMISEHPNNSESTSPVTAPEPWLAPEVKSQNRHTQKTDIWDLGVLFLRVMLGNDVFTNYTTPEQFRTEFSPADYGDLEEYAALIYDLLTKMLQSKISKRPSPLELNTVKFLRDGPVRINPNLKLKNTDLGNEPKRNTTTTATVPRRRFSNDSYPPQQLQPPPQQSSSSKGRYARDFEEVGKLGTGGFGEVVKARNRMEGAFYAIKKIRHRADKLDSLLSEVLSLARLNHQYIVRYYGTWVERDETSDDESEEESESESESETTDFESMRSSSMIPHDNSFQVDYISNSFVFESDSEDEFDDRIVFGNSTDSGEPEDESTEEEQEESSAPALQSRQLKANPKSILYIQMEFCENNTLQNLIEQGLPSNSHEYWRLFRQLLEALSYIHSEGFIHRDLKPTNIFIDRQNNVKVGDFGLAKNSQFSSIITSDNQVPADKQDLSTIVGTYFYTANEVATGQYDEKVDMYSLGIIFFEMCYSLSTGMERAKILNALRLTSVEFPLNFHKTTEQKIIKLLLDHDPKIRPSAKQLLTSGWLPVEHQDQIIKQALKSLADPATPWQAQVRETLFNQPYSLAKDLMFDKPQSISTTDHLLMTKLINELFRVFRKHGAVENHHPSILLPKPPIQREQVYEVLDRSGSVLTLPYDLVLPTARFLSRCQVSIPKIFRHEMVYRPNARGIGMPDRYGAVDFTIVGHAKSERVAHDSECVKVLDEIVQLFPCFSHAGVKVELVVNHGDILDAVVSFAFGNIGISESRKHDVFGVLSQLGVDKTADEIKRYLRQEFQIPSTVVTELVDTFDFKCDLDRGRQKLQKIMIDSPYLVKVERAFHHLGDMFAIMSKLGVGTPVVFSPLSNYNSKYYSHGIMFQAILKDKSNHYTRIATGGRFDSLIESFSNVDVLTKSSVQHAVGFTLTTQLLFALMRAMRRQKQKSNLWRGSRVDVLVTATQDSFMNCGYDLLRSLWSRNISADLFFGKSNDEIVSRCGIDGVHVVVFIKSLPTKKKKSGFKSLRVRNMLSGREIDVDVDELVGIVQTELEDDDIDDEPGSGTSANAATTTTGSSSTTTHTDSSDPELALFSMDITQRVHIIPNDAPRGRKFTKRDKWEIENDATVAGARCLKQLSTGPVLSLDIRDEILDMIAITSLSSQDEWVRKVVYSSNNFPMSFAMNIHNALMKERSKGHNWVILVASRTQHTVIVDLRR</sequence>
<dbReference type="CDD" id="cd14046">
    <property type="entry name" value="STKc_EIF2AK4_GCN2_rpt2"/>
    <property type="match status" value="1"/>
</dbReference>
<evidence type="ECO:0000256" key="8">
    <source>
        <dbReference type="ARBA" id="ARBA00037982"/>
    </source>
</evidence>
<feature type="region of interest" description="Disordered" evidence="14">
    <location>
        <begin position="152"/>
        <end position="174"/>
    </location>
</feature>
<dbReference type="PROSITE" id="PS00107">
    <property type="entry name" value="PROTEIN_KINASE_ATP"/>
    <property type="match status" value="1"/>
</dbReference>
<dbReference type="GO" id="GO:1903833">
    <property type="term" value="P:positive regulation of cellular response to amino acid starvation"/>
    <property type="evidence" value="ECO:0007669"/>
    <property type="project" value="EnsemblFungi"/>
</dbReference>
<dbReference type="GO" id="GO:0003725">
    <property type="term" value="F:double-stranded RNA binding"/>
    <property type="evidence" value="ECO:0007669"/>
    <property type="project" value="EnsemblFungi"/>
</dbReference>
<feature type="compositionally biased region" description="Acidic residues" evidence="14">
    <location>
        <begin position="1442"/>
        <end position="1451"/>
    </location>
</feature>
<feature type="compositionally biased region" description="Acidic residues" evidence="14">
    <location>
        <begin position="723"/>
        <end position="736"/>
    </location>
</feature>
<dbReference type="InterPro" id="IPR036621">
    <property type="entry name" value="Anticodon-bd_dom_sf"/>
</dbReference>
<evidence type="ECO:0000256" key="4">
    <source>
        <dbReference type="ARBA" id="ARBA00022741"/>
    </source>
</evidence>
<dbReference type="GO" id="GO:0031369">
    <property type="term" value="F:translation initiation factor binding"/>
    <property type="evidence" value="ECO:0007669"/>
    <property type="project" value="EnsemblFungi"/>
</dbReference>
<dbReference type="EMBL" id="GL996506">
    <property type="protein sequence ID" value="EGW30114.1"/>
    <property type="molecule type" value="Genomic_DNA"/>
</dbReference>
<dbReference type="Proteomes" id="UP000000709">
    <property type="component" value="Unassembled WGS sequence"/>
</dbReference>
<dbReference type="GO" id="GO:0034198">
    <property type="term" value="P:cellular response to amino acid starvation"/>
    <property type="evidence" value="ECO:0007669"/>
    <property type="project" value="EnsemblFungi"/>
</dbReference>
<dbReference type="GO" id="GO:0005524">
    <property type="term" value="F:ATP binding"/>
    <property type="evidence" value="ECO:0007669"/>
    <property type="project" value="UniProtKB-UniRule"/>
</dbReference>
<feature type="binding site" evidence="13">
    <location>
        <position position="617"/>
    </location>
    <ligand>
        <name>ATP</name>
        <dbReference type="ChEBI" id="CHEBI:30616"/>
    </ligand>
</feature>
<feature type="domain" description="Protein kinase" evidence="15">
    <location>
        <begin position="236"/>
        <end position="522"/>
    </location>
</feature>
<dbReference type="PROSITE" id="PS50908">
    <property type="entry name" value="RWD"/>
    <property type="match status" value="1"/>
</dbReference>
<feature type="domain" description="Protein kinase" evidence="15">
    <location>
        <begin position="587"/>
        <end position="944"/>
    </location>
</feature>
<evidence type="ECO:0000256" key="13">
    <source>
        <dbReference type="PROSITE-ProRule" id="PRU10141"/>
    </source>
</evidence>
<evidence type="ECO:0000256" key="14">
    <source>
        <dbReference type="SAM" id="MobiDB-lite"/>
    </source>
</evidence>
<comment type="similarity">
    <text evidence="8">Belongs to the protein kinase superfamily. Ser/Thr protein kinase family. GCN2 subfamily.</text>
</comment>
<dbReference type="OMA" id="FEDIAWD"/>
<keyword evidence="6 12" id="KW-0067">ATP-binding</keyword>
<dbReference type="PANTHER" id="PTHR11042">
    <property type="entry name" value="EUKARYOTIC TRANSLATION INITIATION FACTOR 2-ALPHA KINASE EIF2-ALPHA KINASE -RELATED"/>
    <property type="match status" value="1"/>
</dbReference>
<dbReference type="SUPFAM" id="SSF55681">
    <property type="entry name" value="Class II aaRS and biotin synthetases"/>
    <property type="match status" value="1"/>
</dbReference>
<comment type="catalytic activity">
    <reaction evidence="9">
        <text>L-threonyl-[protein] + ATP = O-phospho-L-threonyl-[protein] + ADP + H(+)</text>
        <dbReference type="Rhea" id="RHEA:46608"/>
        <dbReference type="Rhea" id="RHEA-COMP:11060"/>
        <dbReference type="Rhea" id="RHEA-COMP:11605"/>
        <dbReference type="ChEBI" id="CHEBI:15378"/>
        <dbReference type="ChEBI" id="CHEBI:30013"/>
        <dbReference type="ChEBI" id="CHEBI:30616"/>
        <dbReference type="ChEBI" id="CHEBI:61977"/>
        <dbReference type="ChEBI" id="CHEBI:456216"/>
        <dbReference type="EC" id="2.7.11.1"/>
    </reaction>
    <physiologicalReaction direction="left-to-right" evidence="9">
        <dbReference type="Rhea" id="RHEA:46609"/>
    </physiologicalReaction>
</comment>
<dbReference type="SUPFAM" id="SSF54495">
    <property type="entry name" value="UBC-like"/>
    <property type="match status" value="1"/>
</dbReference>
<feature type="binding site" evidence="12">
    <location>
        <position position="616"/>
    </location>
    <ligand>
        <name>ATP</name>
        <dbReference type="ChEBI" id="CHEBI:30616"/>
    </ligand>
</feature>
<dbReference type="FunFam" id="3.10.110.10:FF:000050">
    <property type="entry name" value="eIF-2-alpha kinase GCN2"/>
    <property type="match status" value="1"/>
</dbReference>
<reference evidence="17 18" key="1">
    <citation type="journal article" date="2011" name="Proc. Natl. Acad. Sci. U.S.A.">
        <title>Comparative genomics of xylose-fermenting fungi for enhanced biofuel production.</title>
        <authorList>
            <person name="Wohlbach D.J."/>
            <person name="Kuo A."/>
            <person name="Sato T.K."/>
            <person name="Potts K.M."/>
            <person name="Salamov A.A."/>
            <person name="LaButti K.M."/>
            <person name="Sun H."/>
            <person name="Clum A."/>
            <person name="Pangilinan J.L."/>
            <person name="Lindquist E.A."/>
            <person name="Lucas S."/>
            <person name="Lapidus A."/>
            <person name="Jin M."/>
            <person name="Gunawan C."/>
            <person name="Balan V."/>
            <person name="Dale B.E."/>
            <person name="Jeffries T.W."/>
            <person name="Zinkel R."/>
            <person name="Barry K.W."/>
            <person name="Grigoriev I.V."/>
            <person name="Gasch A.P."/>
        </authorList>
    </citation>
    <scope>NUCLEOTIDE SEQUENCE [LARGE SCALE GENOMIC DNA]</scope>
    <source>
        <strain evidence="18">NRRL Y-27907 / 11-Y1</strain>
    </source>
</reference>
<keyword evidence="3" id="KW-0808">Transferase</keyword>
<dbReference type="FunCoup" id="G3AV40">
    <property type="interactions" value="880"/>
</dbReference>
<evidence type="ECO:0000256" key="3">
    <source>
        <dbReference type="ARBA" id="ARBA00022679"/>
    </source>
</evidence>
<keyword evidence="5 17" id="KW-0418">Kinase</keyword>
<evidence type="ECO:0000256" key="2">
    <source>
        <dbReference type="ARBA" id="ARBA00022527"/>
    </source>
</evidence>
<dbReference type="Pfam" id="PF13393">
    <property type="entry name" value="tRNA-synt_His"/>
    <property type="match status" value="1"/>
</dbReference>
<accession>G3AV40</accession>
<organism evidence="18">
    <name type="scientific">Spathaspora passalidarum (strain NRRL Y-27907 / 11-Y1)</name>
    <dbReference type="NCBI Taxonomy" id="619300"/>
    <lineage>
        <taxon>Eukaryota</taxon>
        <taxon>Fungi</taxon>
        <taxon>Dikarya</taxon>
        <taxon>Ascomycota</taxon>
        <taxon>Saccharomycotina</taxon>
        <taxon>Pichiomycetes</taxon>
        <taxon>Debaryomycetaceae</taxon>
        <taxon>Spathaspora</taxon>
    </lineage>
</organism>
<dbReference type="Pfam" id="PF05773">
    <property type="entry name" value="RWD"/>
    <property type="match status" value="1"/>
</dbReference>
<dbReference type="GO" id="GO:0042803">
    <property type="term" value="F:protein homodimerization activity"/>
    <property type="evidence" value="ECO:0007669"/>
    <property type="project" value="EnsemblFungi"/>
</dbReference>
<dbReference type="PIRSF" id="PIRSF000660">
    <property type="entry name" value="Ser/Thr_PK_GCN2"/>
    <property type="match status" value="1"/>
</dbReference>
<dbReference type="GO" id="GO:0030447">
    <property type="term" value="P:filamentous growth"/>
    <property type="evidence" value="ECO:0007669"/>
    <property type="project" value="UniProtKB-ARBA"/>
</dbReference>
<dbReference type="HOGENOM" id="CLU_001222_2_0_1"/>
<dbReference type="GO" id="GO:0071232">
    <property type="term" value="P:cellular response to histidine"/>
    <property type="evidence" value="ECO:0007669"/>
    <property type="project" value="EnsemblFungi"/>
</dbReference>
<evidence type="ECO:0000256" key="10">
    <source>
        <dbReference type="ARBA" id="ARBA00048977"/>
    </source>
</evidence>
<name>G3AV40_SPAPN</name>
<dbReference type="GO" id="GO:1990611">
    <property type="term" value="P:regulation of cytoplasmic translational initiation in response to stress"/>
    <property type="evidence" value="ECO:0007669"/>
    <property type="project" value="EnsemblFungi"/>
</dbReference>
<evidence type="ECO:0000256" key="5">
    <source>
        <dbReference type="ARBA" id="ARBA00022777"/>
    </source>
</evidence>
<feature type="compositionally biased region" description="Low complexity" evidence="14">
    <location>
        <begin position="1452"/>
        <end position="1473"/>
    </location>
</feature>
<dbReference type="eggNOG" id="KOG1035">
    <property type="taxonomic scope" value="Eukaryota"/>
</dbReference>
<feature type="region of interest" description="Disordered" evidence="14">
    <location>
        <begin position="713"/>
        <end position="745"/>
    </location>
</feature>
<dbReference type="GO" id="GO:0015935">
    <property type="term" value="C:small ribosomal subunit"/>
    <property type="evidence" value="ECO:0007669"/>
    <property type="project" value="EnsemblFungi"/>
</dbReference>
<dbReference type="GO" id="GO:0005634">
    <property type="term" value="C:nucleus"/>
    <property type="evidence" value="ECO:0007669"/>
    <property type="project" value="TreeGrafter"/>
</dbReference>
<dbReference type="GO" id="GO:0004694">
    <property type="term" value="F:eukaryotic translation initiation factor 2alpha kinase activity"/>
    <property type="evidence" value="ECO:0007669"/>
    <property type="project" value="EnsemblFungi"/>
</dbReference>
<dbReference type="SMART" id="SM00220">
    <property type="entry name" value="S_TKc"/>
    <property type="match status" value="1"/>
</dbReference>
<dbReference type="Gene3D" id="3.30.200.20">
    <property type="entry name" value="Phosphorylase Kinase, domain 1"/>
    <property type="match status" value="1"/>
</dbReference>
<proteinExistence type="inferred from homology"/>
<dbReference type="GeneID" id="18872129"/>
<feature type="compositionally biased region" description="Acidic residues" evidence="14">
    <location>
        <begin position="655"/>
        <end position="675"/>
    </location>
</feature>
<dbReference type="OrthoDB" id="341578at2759"/>
<dbReference type="GO" id="GO:0000049">
    <property type="term" value="F:tRNA binding"/>
    <property type="evidence" value="ECO:0007669"/>
    <property type="project" value="EnsemblFungi"/>
</dbReference>
<dbReference type="GO" id="GO:0017148">
    <property type="term" value="P:negative regulation of translation"/>
    <property type="evidence" value="ECO:0007669"/>
    <property type="project" value="UniProtKB-KW"/>
</dbReference>
<dbReference type="InterPro" id="IPR008271">
    <property type="entry name" value="Ser/Thr_kinase_AS"/>
</dbReference>
<dbReference type="Pfam" id="PF12745">
    <property type="entry name" value="HGTP_anticodon2"/>
    <property type="match status" value="1"/>
</dbReference>
<keyword evidence="2" id="KW-0723">Serine/threonine-protein kinase</keyword>
<dbReference type="Gene3D" id="3.10.110.10">
    <property type="entry name" value="Ubiquitin Conjugating Enzyme"/>
    <property type="match status" value="1"/>
</dbReference>
<evidence type="ECO:0000313" key="17">
    <source>
        <dbReference type="EMBL" id="EGW30114.1"/>
    </source>
</evidence>
<dbReference type="InParanoid" id="G3AV40"/>
<dbReference type="InterPro" id="IPR024435">
    <property type="entry name" value="HisRS-related_dom"/>
</dbReference>
<dbReference type="InterPro" id="IPR045864">
    <property type="entry name" value="aa-tRNA-synth_II/BPL/LPL"/>
</dbReference>
<keyword evidence="4 12" id="KW-0547">Nucleotide-binding</keyword>
<dbReference type="GO" id="GO:0004860">
    <property type="term" value="F:protein kinase inhibitor activity"/>
    <property type="evidence" value="ECO:0007669"/>
    <property type="project" value="EnsemblFungi"/>
</dbReference>
<feature type="binding site" evidence="12">
    <location>
        <begin position="593"/>
        <end position="601"/>
    </location>
    <ligand>
        <name>ATP</name>
        <dbReference type="ChEBI" id="CHEBI:30616"/>
    </ligand>
</feature>
<evidence type="ECO:0000256" key="9">
    <source>
        <dbReference type="ARBA" id="ARBA00048659"/>
    </source>
</evidence>
<dbReference type="GO" id="GO:0022626">
    <property type="term" value="C:cytosolic ribosome"/>
    <property type="evidence" value="ECO:0007669"/>
    <property type="project" value="EnsemblFungi"/>
</dbReference>
<dbReference type="InterPro" id="IPR050339">
    <property type="entry name" value="CC_SR_Kinase"/>
</dbReference>